<evidence type="ECO:0000256" key="1">
    <source>
        <dbReference type="SAM" id="SignalP"/>
    </source>
</evidence>
<dbReference type="EMBL" id="GDKF01007903">
    <property type="protein sequence ID" value="JAT70719.1"/>
    <property type="molecule type" value="Transcribed_RNA"/>
</dbReference>
<feature type="chain" id="PRO_5008901240" description="DUF3700 domain-containing protein" evidence="1">
    <location>
        <begin position="19"/>
        <end position="340"/>
    </location>
</feature>
<organism evidence="3">
    <name type="scientific">Auxenochlorella protothecoides</name>
    <name type="common">Green microalga</name>
    <name type="synonym">Chlorella protothecoides</name>
    <dbReference type="NCBI Taxonomy" id="3075"/>
    <lineage>
        <taxon>Eukaryota</taxon>
        <taxon>Viridiplantae</taxon>
        <taxon>Chlorophyta</taxon>
        <taxon>core chlorophytes</taxon>
        <taxon>Trebouxiophyceae</taxon>
        <taxon>Chlorellales</taxon>
        <taxon>Chlorellaceae</taxon>
        <taxon>Auxenochlorella</taxon>
    </lineage>
</organism>
<proteinExistence type="predicted"/>
<gene>
    <name evidence="3" type="ORF">g.4454</name>
</gene>
<protein>
    <recommendedName>
        <fullName evidence="2">DUF3700 domain-containing protein</fullName>
    </recommendedName>
</protein>
<feature type="domain" description="DUF3700" evidence="2">
    <location>
        <begin position="213"/>
        <end position="265"/>
    </location>
</feature>
<dbReference type="CDD" id="cd00352">
    <property type="entry name" value="Gn_AT_II"/>
    <property type="match status" value="1"/>
</dbReference>
<dbReference type="Pfam" id="PF12481">
    <property type="entry name" value="DUF3700"/>
    <property type="match status" value="1"/>
</dbReference>
<sequence>STDLGVVWMMVCLAGCTPAPLRRCLLMVGKPRGALALSIQIPKIVRKIRTYLSRSIPDPTLSSMPDEPLESGWFYATVPRSGGLPAFLSFGRGSLEKTTQSRIGTLLRSAPAPPPVHALRGQTFNPSPEVYRFGAGTAIVVCQSPSPGSGPGPAYQEPALASDPTGLCILAPGSYISNLEELAERYEDAPAPRGAPQDPRAAAAALVLRLYARDPDPLLVLSELQGEYAFLLYDAERRTAFAARDASGALPLHYEIDADGGVSVASAPLPVPAEVGLTHWEVVPPGHFLAGRSPRLHQFALTQDQLAAREALEVSLEEECVSPRASRASLDWQSSQQLAF</sequence>
<name>A0A1D1ZUW0_AUXPR</name>
<dbReference type="SUPFAM" id="SSF56235">
    <property type="entry name" value="N-terminal nucleophile aminohydrolases (Ntn hydrolases)"/>
    <property type="match status" value="1"/>
</dbReference>
<dbReference type="Gene3D" id="3.60.20.10">
    <property type="entry name" value="Glutamine Phosphoribosylpyrophosphate, subunit 1, domain 1"/>
    <property type="match status" value="1"/>
</dbReference>
<feature type="non-terminal residue" evidence="3">
    <location>
        <position position="1"/>
    </location>
</feature>
<evidence type="ECO:0000259" key="2">
    <source>
        <dbReference type="Pfam" id="PF12481"/>
    </source>
</evidence>
<reference evidence="3" key="1">
    <citation type="submission" date="2015-08" db="EMBL/GenBank/DDBJ databases">
        <authorList>
            <person name="Babu N.S."/>
            <person name="Beckwith C.J."/>
            <person name="Beseler K.G."/>
            <person name="Brison A."/>
            <person name="Carone J.V."/>
            <person name="Caskin T.P."/>
            <person name="Diamond M."/>
            <person name="Durham M.E."/>
            <person name="Foxe J.M."/>
            <person name="Go M."/>
            <person name="Henderson B.A."/>
            <person name="Jones I.B."/>
            <person name="McGettigan J.A."/>
            <person name="Micheletti S.J."/>
            <person name="Nasrallah M.E."/>
            <person name="Ortiz D."/>
            <person name="Piller C.R."/>
            <person name="Privatt S.R."/>
            <person name="Schneider S.L."/>
            <person name="Sharp S."/>
            <person name="Smith T.C."/>
            <person name="Stanton J.D."/>
            <person name="Ullery H.E."/>
            <person name="Wilson R.J."/>
            <person name="Serrano M.G."/>
            <person name="Buck G."/>
            <person name="Lee V."/>
            <person name="Wang Y."/>
            <person name="Carvalho R."/>
            <person name="Voegtly L."/>
            <person name="Shi R."/>
            <person name="Duckworth R."/>
            <person name="Johnson A."/>
            <person name="Loviza R."/>
            <person name="Walstead R."/>
            <person name="Shah Z."/>
            <person name="Kiflezghi M."/>
            <person name="Wade K."/>
            <person name="Ball S.L."/>
            <person name="Bradley K.W."/>
            <person name="Asai D.J."/>
            <person name="Bowman C.A."/>
            <person name="Russell D.A."/>
            <person name="Pope W.H."/>
            <person name="Jacobs-Sera D."/>
            <person name="Hendrix R.W."/>
            <person name="Hatfull G.F."/>
        </authorList>
    </citation>
    <scope>NUCLEOTIDE SEQUENCE</scope>
</reference>
<accession>A0A1D1ZUW0</accession>
<dbReference type="InterPro" id="IPR024286">
    <property type="entry name" value="DUF3700"/>
</dbReference>
<feature type="signal peptide" evidence="1">
    <location>
        <begin position="1"/>
        <end position="18"/>
    </location>
</feature>
<dbReference type="AlphaFoldDB" id="A0A1D1ZUW0"/>
<evidence type="ECO:0000313" key="3">
    <source>
        <dbReference type="EMBL" id="JAT70719.1"/>
    </source>
</evidence>
<dbReference type="InterPro" id="IPR029055">
    <property type="entry name" value="Ntn_hydrolases_N"/>
</dbReference>
<keyword evidence="1" id="KW-0732">Signal</keyword>